<proteinExistence type="predicted"/>
<evidence type="ECO:0008006" key="3">
    <source>
        <dbReference type="Google" id="ProtNLM"/>
    </source>
</evidence>
<sequence length="265" mass="29849">MNRRIAECINILGDFCGKRDVDELTKEELKRIYGIDQADVMVLFGGSILCGGDVLARAIRQQAAKHYVIAGGAGHTTETLRAKVHQECPEIETEGLPEAMVFAAYLKARYGLEADYLECCSTNCGNNITYLLKLLKEHQISFRSIILAQDASMQHRMEAGLRKYVPDDVIIINYAVYQAHVVIRDGKLVYENDIPGMWDIDRYLTLLLGEIPRLSDRTDGYGPLGKNYIAHVDIPARVTAAFEELHHTFRGMVREANPQYASRQE</sequence>
<dbReference type="GO" id="GO:0005886">
    <property type="term" value="C:plasma membrane"/>
    <property type="evidence" value="ECO:0007669"/>
    <property type="project" value="TreeGrafter"/>
</dbReference>
<dbReference type="Proteomes" id="UP001055091">
    <property type="component" value="Unassembled WGS sequence"/>
</dbReference>
<accession>A0AA37JMC8</accession>
<dbReference type="EMBL" id="BQNJ01000002">
    <property type="protein sequence ID" value="GKH04261.1"/>
    <property type="molecule type" value="Genomic_DNA"/>
</dbReference>
<gene>
    <name evidence="1" type="ORF">CE91St55_62420</name>
</gene>
<dbReference type="PANTHER" id="PTHR30336:SF20">
    <property type="entry name" value="DUF218 DOMAIN-CONTAINING PROTEIN"/>
    <property type="match status" value="1"/>
</dbReference>
<dbReference type="Gene3D" id="1.10.3620.10">
    <property type="entry name" value="YdcF like domain"/>
    <property type="match status" value="1"/>
</dbReference>
<dbReference type="AlphaFoldDB" id="A0AA37JMC8"/>
<name>A0AA37JMC8_9FIRM</name>
<protein>
    <recommendedName>
        <fullName evidence="3">YdcF family protein</fullName>
    </recommendedName>
</protein>
<organism evidence="1 2">
    <name type="scientific">Hungatella hathewayi</name>
    <dbReference type="NCBI Taxonomy" id="154046"/>
    <lineage>
        <taxon>Bacteria</taxon>
        <taxon>Bacillati</taxon>
        <taxon>Bacillota</taxon>
        <taxon>Clostridia</taxon>
        <taxon>Lachnospirales</taxon>
        <taxon>Lachnospiraceae</taxon>
        <taxon>Hungatella</taxon>
    </lineage>
</organism>
<dbReference type="InterPro" id="IPR014729">
    <property type="entry name" value="Rossmann-like_a/b/a_fold"/>
</dbReference>
<evidence type="ECO:0000313" key="2">
    <source>
        <dbReference type="Proteomes" id="UP001055091"/>
    </source>
</evidence>
<dbReference type="Gene3D" id="3.40.50.620">
    <property type="entry name" value="HUPs"/>
    <property type="match status" value="1"/>
</dbReference>
<evidence type="ECO:0000313" key="1">
    <source>
        <dbReference type="EMBL" id="GKH04261.1"/>
    </source>
</evidence>
<reference evidence="1" key="1">
    <citation type="submission" date="2022-01" db="EMBL/GenBank/DDBJ databases">
        <title>Novel bile acid biosynthetic pathways are enriched in the microbiome of centenarians.</title>
        <authorList>
            <person name="Sato Y."/>
            <person name="Atarashi K."/>
            <person name="Plichta R.D."/>
            <person name="Arai Y."/>
            <person name="Sasajima S."/>
            <person name="Kearney M.S."/>
            <person name="Suda W."/>
            <person name="Takeshita K."/>
            <person name="Sasaki T."/>
            <person name="Okamoto S."/>
            <person name="Skelly N.A."/>
            <person name="Okamura Y."/>
            <person name="Vlamakis H."/>
            <person name="Li Y."/>
            <person name="Tanoue T."/>
            <person name="Takei H."/>
            <person name="Nittono H."/>
            <person name="Narushima S."/>
            <person name="Irie J."/>
            <person name="Itoh H."/>
            <person name="Moriya K."/>
            <person name="Sugiura Y."/>
            <person name="Suematsu M."/>
            <person name="Moritoki N."/>
            <person name="Shibata S."/>
            <person name="Littman R.D."/>
            <person name="Fischbach A.M."/>
            <person name="Uwamino Y."/>
            <person name="Inoue T."/>
            <person name="Honda A."/>
            <person name="Hattori M."/>
            <person name="Murai T."/>
            <person name="Xavier J.R."/>
            <person name="Hirose N."/>
            <person name="Honda K."/>
        </authorList>
    </citation>
    <scope>NUCLEOTIDE SEQUENCE</scope>
    <source>
        <strain evidence="1">CE91-St55</strain>
    </source>
</reference>
<dbReference type="PANTHER" id="PTHR30336">
    <property type="entry name" value="INNER MEMBRANE PROTEIN, PROBABLE PERMEASE"/>
    <property type="match status" value="1"/>
</dbReference>
<dbReference type="RefSeq" id="WP_118040339.1">
    <property type="nucleotide sequence ID" value="NZ_BQNJ01000002.1"/>
</dbReference>
<comment type="caution">
    <text evidence="1">The sequence shown here is derived from an EMBL/GenBank/DDBJ whole genome shotgun (WGS) entry which is preliminary data.</text>
</comment>
<dbReference type="InterPro" id="IPR051599">
    <property type="entry name" value="Cell_Envelope_Assoc"/>
</dbReference>